<comment type="caution">
    <text evidence="4">The sequence shown here is derived from an EMBL/GenBank/DDBJ whole genome shotgun (WGS) entry which is preliminary data.</text>
</comment>
<accession>A0AAV9AT07</accession>
<dbReference type="PANTHER" id="PTHR34452">
    <property type="entry name" value="MYOSIN HEAVY CHAIN-RELATED PROTEIN"/>
    <property type="match status" value="1"/>
</dbReference>
<dbReference type="PROSITE" id="PS51840">
    <property type="entry name" value="C2_NT"/>
    <property type="match status" value="1"/>
</dbReference>
<evidence type="ECO:0000313" key="5">
    <source>
        <dbReference type="Proteomes" id="UP001179952"/>
    </source>
</evidence>
<feature type="region of interest" description="Disordered" evidence="2">
    <location>
        <begin position="278"/>
        <end position="319"/>
    </location>
</feature>
<dbReference type="Pfam" id="PF10358">
    <property type="entry name" value="NT-C2"/>
    <property type="match status" value="1"/>
</dbReference>
<feature type="coiled-coil region" evidence="1">
    <location>
        <begin position="734"/>
        <end position="768"/>
    </location>
</feature>
<dbReference type="PANTHER" id="PTHR34452:SF7">
    <property type="entry name" value="MYOSIN HEAVY CHAIN-RELATED PROTEIN"/>
    <property type="match status" value="1"/>
</dbReference>
<feature type="coiled-coil region" evidence="1">
    <location>
        <begin position="321"/>
        <end position="434"/>
    </location>
</feature>
<feature type="region of interest" description="Disordered" evidence="2">
    <location>
        <begin position="222"/>
        <end position="248"/>
    </location>
</feature>
<feature type="coiled-coil region" evidence="1">
    <location>
        <begin position="1047"/>
        <end position="1088"/>
    </location>
</feature>
<reference evidence="4" key="1">
    <citation type="journal article" date="2023" name="Nat. Commun.">
        <title>Diploid and tetraploid genomes of Acorus and the evolution of monocots.</title>
        <authorList>
            <person name="Ma L."/>
            <person name="Liu K.W."/>
            <person name="Li Z."/>
            <person name="Hsiao Y.Y."/>
            <person name="Qi Y."/>
            <person name="Fu T."/>
            <person name="Tang G.D."/>
            <person name="Zhang D."/>
            <person name="Sun W.H."/>
            <person name="Liu D.K."/>
            <person name="Li Y."/>
            <person name="Chen G.Z."/>
            <person name="Liu X.D."/>
            <person name="Liao X.Y."/>
            <person name="Jiang Y.T."/>
            <person name="Yu X."/>
            <person name="Hao Y."/>
            <person name="Huang J."/>
            <person name="Zhao X.W."/>
            <person name="Ke S."/>
            <person name="Chen Y.Y."/>
            <person name="Wu W.L."/>
            <person name="Hsu J.L."/>
            <person name="Lin Y.F."/>
            <person name="Huang M.D."/>
            <person name="Li C.Y."/>
            <person name="Huang L."/>
            <person name="Wang Z.W."/>
            <person name="Zhao X."/>
            <person name="Zhong W.Y."/>
            <person name="Peng D.H."/>
            <person name="Ahmad S."/>
            <person name="Lan S."/>
            <person name="Zhang J.S."/>
            <person name="Tsai W.C."/>
            <person name="Van de Peer Y."/>
            <person name="Liu Z.J."/>
        </authorList>
    </citation>
    <scope>NUCLEOTIDE SEQUENCE</scope>
    <source>
        <strain evidence="4">SCP</strain>
    </source>
</reference>
<evidence type="ECO:0000256" key="1">
    <source>
        <dbReference type="SAM" id="Coils"/>
    </source>
</evidence>
<name>A0AAV9AT07_ACOGR</name>
<feature type="region of interest" description="Disordered" evidence="2">
    <location>
        <begin position="166"/>
        <end position="189"/>
    </location>
</feature>
<sequence>MFKAWRSEKNKIKAVFKCQFQATQVPLSGWDTLVVSLVPLEIGKPTARTGKVEVIDRTCGWESPIYETVKLIKEPKSGKINEKIYQFFVSAGSPDARLLGEATIDLAEYAEAIKPSSVSLPLKAGAILHVTVQRMQDSVDGREAVENGGAAVRSNGRSLRSQLSKYDELESSKASNGIEDNSSDKMQDNITGQARLRSHDKRALSERHADHIVTLTPSRSFDVISASGSDSGSGRNTPREIGYKSNSMQRETVGFLSPLSMNSTPLQPASNGSVLAMDSRDHRRSNTECSVSSAPEDSTDGSTNSSEESAPKERLQSGSSIEKLKGEIVALSRQVEVSELELQTLRKQVVKESRRGQDLNRDLRNMEDERDALKRECEQLKASHKLTRDERVPNKLLIDGEDLRSMLEEIKKELNHEKNLNANLRLQLQKTQESNSELLLAVRDLDELLEQRNRELSQKSCNPSSMDLATNCDEQDLKSGVGGGSSLQSGSNEELSVMTSIPEDDEEQCELDALIKERDDAKMMHSLEEKVMGLNNEIELYRKDRDDLEMQMEQLALDYEILKQENHETSLRLEQSQLREQLKMQYECSTHQSIINDLESHVESLEKELEKQADAFEADLTATIQAKVEEEQRAIRAEETLRKVKWNNANTVERVQEELNSLSLKMSSIFDANGKLAMEALTELHMQKAHLEELLKKSHEELALAQDKFEVRFKELADQAAMDAKQTAQLLCELDEKSKELEKQKTSQNALLEEMLILRDEIEVLSKEKSSLSELMIGQEEKCRTEIDQMRTAFEETKLMLQNSNAERVSLKKEVAVLEEEGERIQKEFNEIKLLKEEKDAAVETLKYEMAALRAQYNGLKQLLFEDKLEKEELKRQIFHLEGDIQKKDDTITVIEKKLKDSNARLTAPDGNMKLTAKSTKSGPGPRKTKEVADLREKIKLLEGEMKLKDAALEDSKHSFLMKEADFCSRIEELEKGIKDITQHGPSMCEDGDKEDANDVEKKAVSGGYFRDSTKATLLHHQITSTNRTDSDEPKVLNGYTSDHEDLSELRSELISLTERNKSMEDELKEMQERYSEISLKFAEVEGERQQLVMKKARRLLLQPLFLTLNPSENLERFSPRAAFHRGKNRHDQLPHL</sequence>
<keyword evidence="5" id="KW-1185">Reference proteome</keyword>
<gene>
    <name evidence="4" type="ORF">QJS04_geneDACA000450</name>
</gene>
<feature type="domain" description="C2 NT-type" evidence="3">
    <location>
        <begin position="4"/>
        <end position="136"/>
    </location>
</feature>
<dbReference type="AlphaFoldDB" id="A0AAV9AT07"/>
<feature type="region of interest" description="Disordered" evidence="2">
    <location>
        <begin position="905"/>
        <end position="929"/>
    </location>
</feature>
<dbReference type="EMBL" id="JAUJYN010000007">
    <property type="protein sequence ID" value="KAK1267391.1"/>
    <property type="molecule type" value="Genomic_DNA"/>
</dbReference>
<feature type="compositionally biased region" description="Polar residues" evidence="2">
    <location>
        <begin position="287"/>
        <end position="308"/>
    </location>
</feature>
<proteinExistence type="predicted"/>
<feature type="coiled-coil region" evidence="1">
    <location>
        <begin position="801"/>
        <end position="863"/>
    </location>
</feature>
<feature type="coiled-coil region" evidence="1">
    <location>
        <begin position="681"/>
        <end position="708"/>
    </location>
</feature>
<dbReference type="InterPro" id="IPR019448">
    <property type="entry name" value="NT-C2"/>
</dbReference>
<dbReference type="Proteomes" id="UP001179952">
    <property type="component" value="Unassembled WGS sequence"/>
</dbReference>
<organism evidence="4 5">
    <name type="scientific">Acorus gramineus</name>
    <name type="common">Dwarf sweet flag</name>
    <dbReference type="NCBI Taxonomy" id="55184"/>
    <lineage>
        <taxon>Eukaryota</taxon>
        <taxon>Viridiplantae</taxon>
        <taxon>Streptophyta</taxon>
        <taxon>Embryophyta</taxon>
        <taxon>Tracheophyta</taxon>
        <taxon>Spermatophyta</taxon>
        <taxon>Magnoliopsida</taxon>
        <taxon>Liliopsida</taxon>
        <taxon>Acoraceae</taxon>
        <taxon>Acorus</taxon>
    </lineage>
</organism>
<evidence type="ECO:0000256" key="2">
    <source>
        <dbReference type="SAM" id="MobiDB-lite"/>
    </source>
</evidence>
<protein>
    <recommendedName>
        <fullName evidence="3">C2 NT-type domain-containing protein</fullName>
    </recommendedName>
</protein>
<reference evidence="4" key="2">
    <citation type="submission" date="2023-06" db="EMBL/GenBank/DDBJ databases">
        <authorList>
            <person name="Ma L."/>
            <person name="Liu K.-W."/>
            <person name="Li Z."/>
            <person name="Hsiao Y.-Y."/>
            <person name="Qi Y."/>
            <person name="Fu T."/>
            <person name="Tang G."/>
            <person name="Zhang D."/>
            <person name="Sun W.-H."/>
            <person name="Liu D.-K."/>
            <person name="Li Y."/>
            <person name="Chen G.-Z."/>
            <person name="Liu X.-D."/>
            <person name="Liao X.-Y."/>
            <person name="Jiang Y.-T."/>
            <person name="Yu X."/>
            <person name="Hao Y."/>
            <person name="Huang J."/>
            <person name="Zhao X.-W."/>
            <person name="Ke S."/>
            <person name="Chen Y.-Y."/>
            <person name="Wu W.-L."/>
            <person name="Hsu J.-L."/>
            <person name="Lin Y.-F."/>
            <person name="Huang M.-D."/>
            <person name="Li C.-Y."/>
            <person name="Huang L."/>
            <person name="Wang Z.-W."/>
            <person name="Zhao X."/>
            <person name="Zhong W.-Y."/>
            <person name="Peng D.-H."/>
            <person name="Ahmad S."/>
            <person name="Lan S."/>
            <person name="Zhang J.-S."/>
            <person name="Tsai W.-C."/>
            <person name="Van De Peer Y."/>
            <person name="Liu Z.-J."/>
        </authorList>
    </citation>
    <scope>NUCLEOTIDE SEQUENCE</scope>
    <source>
        <strain evidence="4">SCP</strain>
        <tissue evidence="4">Leaves</tissue>
    </source>
</reference>
<keyword evidence="1" id="KW-0175">Coiled coil</keyword>
<feature type="coiled-coil region" evidence="1">
    <location>
        <begin position="524"/>
        <end position="615"/>
    </location>
</feature>
<evidence type="ECO:0000259" key="3">
    <source>
        <dbReference type="PROSITE" id="PS51840"/>
    </source>
</evidence>
<feature type="compositionally biased region" description="Polar residues" evidence="2">
    <location>
        <begin position="226"/>
        <end position="236"/>
    </location>
</feature>
<evidence type="ECO:0000313" key="4">
    <source>
        <dbReference type="EMBL" id="KAK1267391.1"/>
    </source>
</evidence>